<feature type="compositionally biased region" description="Basic and acidic residues" evidence="11">
    <location>
        <begin position="381"/>
        <end position="400"/>
    </location>
</feature>
<keyword evidence="7" id="KW-0969">Cilium</keyword>
<name>A0A8J6CD39_DIALT</name>
<feature type="compositionally biased region" description="Low complexity" evidence="11">
    <location>
        <begin position="297"/>
        <end position="307"/>
    </location>
</feature>
<dbReference type="InterPro" id="IPR023379">
    <property type="entry name" value="BART_dom"/>
</dbReference>
<feature type="region of interest" description="Disordered" evidence="11">
    <location>
        <begin position="287"/>
        <end position="320"/>
    </location>
</feature>
<dbReference type="EMBL" id="JAGTXO010000010">
    <property type="protein sequence ID" value="KAG8465440.1"/>
    <property type="molecule type" value="Genomic_DNA"/>
</dbReference>
<evidence type="ECO:0000256" key="7">
    <source>
        <dbReference type="ARBA" id="ARBA00023069"/>
    </source>
</evidence>
<evidence type="ECO:0000256" key="8">
    <source>
        <dbReference type="ARBA" id="ARBA00023273"/>
    </source>
</evidence>
<sequence>MSSDADWLFESVQQFLASPSWALPVMSFIDENCIVFDSDDENKFAYMEIYQAFKDMVESLLEFHLSEMGVTMEAFYAALASNPHAHLVKTLLEQLLVIDDFLSFKKMMVKRNAELEAEALGMIARYQERAALGDEADDAAVGGEDGENYELQLERAMKLSMEEAREFKVESSDLDALRRQQEQAELEMVLAMSMQLEAARAANPTVDVDAQLERALAASRAEAEAAQRAARLEADAQMQAAAAASAAEQAAAAAAARAEQAAAAKKASDEAAAVFGAKFGSEQALAQEQHARELKAADPPADASATAETDKNTLATSVKGARQAQADAAALDSRIEPGTVRPAQSAATRAVASLAASAHSHQSMFVADPKKASDAQRAQLKRAEEAAQRAAEVRKRDQQHKLSQAAGRPPAAGVALSATTPTNGQIDTEIEVQKRAEHMRRQRELLLLQKRNQALASVSATQSAGYSSGTRPGGSAAAGGPSSVAQGLGSDEQTHAYLANQRKELEGRLNKDEAAKQAEVERIQKQKASLNAMLLKPLM</sequence>
<feature type="domain" description="BART" evidence="12">
    <location>
        <begin position="5"/>
        <end position="116"/>
    </location>
</feature>
<evidence type="ECO:0000256" key="10">
    <source>
        <dbReference type="SAM" id="Coils"/>
    </source>
</evidence>
<evidence type="ECO:0000313" key="13">
    <source>
        <dbReference type="EMBL" id="KAG8465440.1"/>
    </source>
</evidence>
<dbReference type="SMART" id="SM00726">
    <property type="entry name" value="UIM"/>
    <property type="match status" value="3"/>
</dbReference>
<comment type="similarity">
    <text evidence="3">Belongs to the CFAP36 family.</text>
</comment>
<evidence type="ECO:0000256" key="4">
    <source>
        <dbReference type="ARBA" id="ARBA00021815"/>
    </source>
</evidence>
<keyword evidence="5" id="KW-0963">Cytoplasm</keyword>
<evidence type="ECO:0000256" key="6">
    <source>
        <dbReference type="ARBA" id="ARBA00023054"/>
    </source>
</evidence>
<keyword evidence="14" id="KW-1185">Reference proteome</keyword>
<evidence type="ECO:0000256" key="2">
    <source>
        <dbReference type="ARBA" id="ARBA00004496"/>
    </source>
</evidence>
<evidence type="ECO:0000256" key="11">
    <source>
        <dbReference type="SAM" id="MobiDB-lite"/>
    </source>
</evidence>
<dbReference type="OMA" id="MIEAMME"/>
<reference evidence="13" key="1">
    <citation type="submission" date="2021-05" db="EMBL/GenBank/DDBJ databases">
        <title>The genome of the haptophyte Pavlova lutheri (Diacronema luteri, Pavlovales) - a model for lipid biosynthesis in eukaryotic algae.</title>
        <authorList>
            <person name="Hulatt C.J."/>
            <person name="Posewitz M.C."/>
        </authorList>
    </citation>
    <scope>NUCLEOTIDE SEQUENCE</scope>
    <source>
        <strain evidence="13">NIVA-4/92</strain>
    </source>
</reference>
<comment type="caution">
    <text evidence="13">The sequence shown here is derived from an EMBL/GenBank/DDBJ whole genome shotgun (WGS) entry which is preliminary data.</text>
</comment>
<protein>
    <recommendedName>
        <fullName evidence="4">Cilia- and flagella-associated protein 36</fullName>
    </recommendedName>
    <alternativeName>
        <fullName evidence="9">Coiled-coil domain-containing protein 104</fullName>
    </alternativeName>
</protein>
<evidence type="ECO:0000313" key="14">
    <source>
        <dbReference type="Proteomes" id="UP000751190"/>
    </source>
</evidence>
<dbReference type="AlphaFoldDB" id="A0A8J6CD39"/>
<evidence type="ECO:0000256" key="1">
    <source>
        <dbReference type="ARBA" id="ARBA00004138"/>
    </source>
</evidence>
<proteinExistence type="inferred from homology"/>
<dbReference type="Gene3D" id="1.20.1520.10">
    <property type="entry name" value="ADP-ribosylation factor-like 2-binding protein, domain"/>
    <property type="match status" value="1"/>
</dbReference>
<feature type="compositionally biased region" description="Low complexity" evidence="11">
    <location>
        <begin position="467"/>
        <end position="485"/>
    </location>
</feature>
<keyword evidence="8" id="KW-0966">Cell projection</keyword>
<dbReference type="PANTHER" id="PTHR21532">
    <property type="entry name" value="PHOSPHODIESTERASE HL"/>
    <property type="match status" value="1"/>
</dbReference>
<feature type="region of interest" description="Disordered" evidence="11">
    <location>
        <begin position="461"/>
        <end position="488"/>
    </location>
</feature>
<dbReference type="PROSITE" id="PS50330">
    <property type="entry name" value="UIM"/>
    <property type="match status" value="3"/>
</dbReference>
<dbReference type="GO" id="GO:0005930">
    <property type="term" value="C:axoneme"/>
    <property type="evidence" value="ECO:0007669"/>
    <property type="project" value="TreeGrafter"/>
</dbReference>
<evidence type="ECO:0000256" key="3">
    <source>
        <dbReference type="ARBA" id="ARBA00007460"/>
    </source>
</evidence>
<evidence type="ECO:0000259" key="12">
    <source>
        <dbReference type="Pfam" id="PF11527"/>
    </source>
</evidence>
<feature type="coiled-coil region" evidence="10">
    <location>
        <begin position="167"/>
        <end position="229"/>
    </location>
</feature>
<dbReference type="InterPro" id="IPR003903">
    <property type="entry name" value="UIM_dom"/>
</dbReference>
<dbReference type="Proteomes" id="UP000751190">
    <property type="component" value="Unassembled WGS sequence"/>
</dbReference>
<dbReference type="InterPro" id="IPR042541">
    <property type="entry name" value="BART_sf"/>
</dbReference>
<feature type="region of interest" description="Disordered" evidence="11">
    <location>
        <begin position="362"/>
        <end position="419"/>
    </location>
</feature>
<keyword evidence="6 10" id="KW-0175">Coiled coil</keyword>
<dbReference type="InterPro" id="IPR038888">
    <property type="entry name" value="CFAP36"/>
</dbReference>
<organism evidence="13 14">
    <name type="scientific">Diacronema lutheri</name>
    <name type="common">Unicellular marine alga</name>
    <name type="synonym">Monochrysis lutheri</name>
    <dbReference type="NCBI Taxonomy" id="2081491"/>
    <lineage>
        <taxon>Eukaryota</taxon>
        <taxon>Haptista</taxon>
        <taxon>Haptophyta</taxon>
        <taxon>Pavlovophyceae</taxon>
        <taxon>Pavlovales</taxon>
        <taxon>Pavlovaceae</taxon>
        <taxon>Diacronema</taxon>
    </lineage>
</organism>
<dbReference type="Pfam" id="PF11527">
    <property type="entry name" value="ARL2_Bind_BART"/>
    <property type="match status" value="1"/>
</dbReference>
<gene>
    <name evidence="13" type="ORF">KFE25_002747</name>
</gene>
<dbReference type="PANTHER" id="PTHR21532:SF0">
    <property type="entry name" value="CILIA- AND FLAGELLA-ASSOCIATED PROTEIN 36"/>
    <property type="match status" value="1"/>
</dbReference>
<comment type="subcellular location">
    <subcellularLocation>
        <location evidence="1">Cell projection</location>
        <location evidence="1">Cilium</location>
    </subcellularLocation>
    <subcellularLocation>
        <location evidence="2">Cytoplasm</location>
    </subcellularLocation>
</comment>
<accession>A0A8J6CD39</accession>
<dbReference type="OrthoDB" id="272687at2759"/>
<evidence type="ECO:0000256" key="5">
    <source>
        <dbReference type="ARBA" id="ARBA00022490"/>
    </source>
</evidence>
<evidence type="ECO:0000256" key="9">
    <source>
        <dbReference type="ARBA" id="ARBA00031593"/>
    </source>
</evidence>
<dbReference type="GO" id="GO:0097546">
    <property type="term" value="C:ciliary base"/>
    <property type="evidence" value="ECO:0007669"/>
    <property type="project" value="TreeGrafter"/>
</dbReference>